<evidence type="ECO:0000313" key="1">
    <source>
        <dbReference type="EMBL" id="PUU81581.1"/>
    </source>
</evidence>
<sequence>MGTGPIRTALKVDFNKPAQEQPYLHNRWHPDIPTVGKIAPGEVVKVECLDCTGGLIKNNDCADDVKDCDLTQSHYLSGPFEIEGADPGDVLVVEIQDVQPFEDRPWGFTAVFDKKNGGGFLDTHYSQAAKAIWDFEGIFCSSRHIPHVRFPGIIHPGLMGCAPSTEVLVEWNRRESELVSMNTLDRVVAVLPYPETAHAGSASEDLKAKIGREGARTIPGRPEHGGNCDIKNLSRGSKTYLPVHVPGAKFSVGDLHFSEGDGEISFCGAIEMAGIITFKFELMKGGIQELEMKSPIFIPGPVEPQFSPGRMLTFEGFSVDEAGKQHYMDVTVAYRQTCLRVIEYLKRFGYSGEQIYLLLSCAPVQGHVAGIVDIPNACTTMGIPMDIFDFDISPGAPVLKLDMGSCAYTSGKK</sequence>
<dbReference type="GO" id="GO:0016811">
    <property type="term" value="F:hydrolase activity, acting on carbon-nitrogen (but not peptide) bonds, in linear amides"/>
    <property type="evidence" value="ECO:0007669"/>
    <property type="project" value="InterPro"/>
</dbReference>
<gene>
    <name evidence="1" type="ORF">B9Z19DRAFT_1122041</name>
</gene>
<organism evidence="1 2">
    <name type="scientific">Tuber borchii</name>
    <name type="common">White truffle</name>
    <dbReference type="NCBI Taxonomy" id="42251"/>
    <lineage>
        <taxon>Eukaryota</taxon>
        <taxon>Fungi</taxon>
        <taxon>Dikarya</taxon>
        <taxon>Ascomycota</taxon>
        <taxon>Pezizomycotina</taxon>
        <taxon>Pezizomycetes</taxon>
        <taxon>Pezizales</taxon>
        <taxon>Tuberaceae</taxon>
        <taxon>Tuber</taxon>
    </lineage>
</organism>
<dbReference type="PANTHER" id="PTHR31891:SF1">
    <property type="entry name" value="FORMAMIDASE C869.04-RELATED"/>
    <property type="match status" value="1"/>
</dbReference>
<dbReference type="PANTHER" id="PTHR31891">
    <property type="entry name" value="FORMAMIDASE C869.04-RELATED"/>
    <property type="match status" value="1"/>
</dbReference>
<dbReference type="SUPFAM" id="SSF141130">
    <property type="entry name" value="Acetamidase/Formamidase-like"/>
    <property type="match status" value="1"/>
</dbReference>
<dbReference type="AlphaFoldDB" id="A0A2T7A1H6"/>
<evidence type="ECO:0000313" key="2">
    <source>
        <dbReference type="Proteomes" id="UP000244722"/>
    </source>
</evidence>
<reference evidence="1 2" key="1">
    <citation type="submission" date="2017-04" db="EMBL/GenBank/DDBJ databases">
        <title>Draft genome sequence of Tuber borchii Vittad., a whitish edible truffle.</title>
        <authorList>
            <consortium name="DOE Joint Genome Institute"/>
            <person name="Murat C."/>
            <person name="Kuo A."/>
            <person name="Barry K.W."/>
            <person name="Clum A."/>
            <person name="Dockter R.B."/>
            <person name="Fauchery L."/>
            <person name="Iotti M."/>
            <person name="Kohler A."/>
            <person name="Labutti K."/>
            <person name="Lindquist E.A."/>
            <person name="Lipzen A."/>
            <person name="Ohm R.A."/>
            <person name="Wang M."/>
            <person name="Grigoriev I.V."/>
            <person name="Zambonelli A."/>
            <person name="Martin F.M."/>
        </authorList>
    </citation>
    <scope>NUCLEOTIDE SEQUENCE [LARGE SCALE GENOMIC DNA]</scope>
    <source>
        <strain evidence="1 2">Tbo3840</strain>
    </source>
</reference>
<dbReference type="Proteomes" id="UP000244722">
    <property type="component" value="Unassembled WGS sequence"/>
</dbReference>
<accession>A0A2T7A1H6</accession>
<keyword evidence="2" id="KW-1185">Reference proteome</keyword>
<protein>
    <submittedName>
        <fullName evidence="1">Acetamidase/Formamidase</fullName>
    </submittedName>
</protein>
<comment type="caution">
    <text evidence="1">The sequence shown here is derived from an EMBL/GenBank/DDBJ whole genome shotgun (WGS) entry which is preliminary data.</text>
</comment>
<dbReference type="InterPro" id="IPR054833">
    <property type="entry name" value="FormamaseFmdA"/>
</dbReference>
<dbReference type="InterPro" id="IPR004304">
    <property type="entry name" value="FmdA_AmdA"/>
</dbReference>
<name>A0A2T7A1H6_TUBBO</name>
<proteinExistence type="predicted"/>
<dbReference type="STRING" id="42251.A0A2T7A1H6"/>
<dbReference type="NCBIfam" id="NF045496">
    <property type="entry name" value="FormamaseFmdA"/>
    <property type="match status" value="1"/>
</dbReference>
<dbReference type="Pfam" id="PF03069">
    <property type="entry name" value="FmdA_AmdA"/>
    <property type="match status" value="1"/>
</dbReference>
<dbReference type="OrthoDB" id="9975579at2759"/>
<dbReference type="EMBL" id="NESQ01000043">
    <property type="protein sequence ID" value="PUU81581.1"/>
    <property type="molecule type" value="Genomic_DNA"/>
</dbReference>
<dbReference type="Gene3D" id="2.60.120.580">
    <property type="entry name" value="Acetamidase/Formamidase-like domains"/>
    <property type="match status" value="1"/>
</dbReference>